<comment type="caution">
    <text evidence="2">The sequence shown here is derived from an EMBL/GenBank/DDBJ whole genome shotgun (WGS) entry which is preliminary data.</text>
</comment>
<gene>
    <name evidence="2" type="ORF">SCLTRI_LOCUS4301</name>
</gene>
<evidence type="ECO:0000313" key="2">
    <source>
        <dbReference type="EMBL" id="CAD6444509.1"/>
    </source>
</evidence>
<dbReference type="EMBL" id="CAJHIA010000012">
    <property type="protein sequence ID" value="CAD6444509.1"/>
    <property type="molecule type" value="Genomic_DNA"/>
</dbReference>
<evidence type="ECO:0000256" key="1">
    <source>
        <dbReference type="SAM" id="MobiDB-lite"/>
    </source>
</evidence>
<accession>A0A8H2VTM4</accession>
<name>A0A8H2VTM4_9HELO</name>
<dbReference type="OrthoDB" id="3561094at2759"/>
<evidence type="ECO:0000313" key="3">
    <source>
        <dbReference type="Proteomes" id="UP000624404"/>
    </source>
</evidence>
<dbReference type="PANTHER" id="PTHR42470">
    <property type="entry name" value="VAST DOMAIN-CONTAINING PROTEIN"/>
    <property type="match status" value="1"/>
</dbReference>
<organism evidence="2 3">
    <name type="scientific">Sclerotinia trifoliorum</name>
    <dbReference type="NCBI Taxonomy" id="28548"/>
    <lineage>
        <taxon>Eukaryota</taxon>
        <taxon>Fungi</taxon>
        <taxon>Dikarya</taxon>
        <taxon>Ascomycota</taxon>
        <taxon>Pezizomycotina</taxon>
        <taxon>Leotiomycetes</taxon>
        <taxon>Helotiales</taxon>
        <taxon>Sclerotiniaceae</taxon>
        <taxon>Sclerotinia</taxon>
    </lineage>
</organism>
<feature type="compositionally biased region" description="Polar residues" evidence="1">
    <location>
        <begin position="154"/>
        <end position="177"/>
    </location>
</feature>
<protein>
    <submittedName>
        <fullName evidence="2">53696d1e-813b-4a3b-90bc-6d543e8f50dd</fullName>
    </submittedName>
</protein>
<sequence>MQNSHQMPPTLSPSEEMLLNVEGDWNQELQSPTFKVELMTKQPKPINPKRSHASFLESLVAEPPPISPSKRPRYCSESVDNFVTHWLESTSDAASASHRRTYCRSDSFLDSSNVDYIPRRLAKSISNMPYTEEDMSSSVPKRENDGFILPPTPSLYSSSNPASARNSVSMSTPASSRRSLVDDPFYRVNNLSTNHIFLQNSYLSNFQNTSTD</sequence>
<dbReference type="PANTHER" id="PTHR42470:SF1">
    <property type="entry name" value="VAST DOMAIN-CONTAINING PROTEIN"/>
    <property type="match status" value="1"/>
</dbReference>
<feature type="region of interest" description="Disordered" evidence="1">
    <location>
        <begin position="129"/>
        <end position="177"/>
    </location>
</feature>
<reference evidence="2" key="1">
    <citation type="submission" date="2020-10" db="EMBL/GenBank/DDBJ databases">
        <authorList>
            <person name="Kusch S."/>
        </authorList>
    </citation>
    <scope>NUCLEOTIDE SEQUENCE</scope>
    <source>
        <strain evidence="2">SwB9</strain>
    </source>
</reference>
<proteinExistence type="predicted"/>
<dbReference type="AlphaFoldDB" id="A0A8H2VTM4"/>
<keyword evidence="3" id="KW-1185">Reference proteome</keyword>
<dbReference type="Proteomes" id="UP000624404">
    <property type="component" value="Unassembled WGS sequence"/>
</dbReference>